<dbReference type="AlphaFoldDB" id="A0A9X2W8V4"/>
<feature type="chain" id="PRO_5040908636" evidence="1">
    <location>
        <begin position="22"/>
        <end position="132"/>
    </location>
</feature>
<evidence type="ECO:0000256" key="1">
    <source>
        <dbReference type="SAM" id="SignalP"/>
    </source>
</evidence>
<dbReference type="PROSITE" id="PS51257">
    <property type="entry name" value="PROKAR_LIPOPROTEIN"/>
    <property type="match status" value="1"/>
</dbReference>
<dbReference type="Proteomes" id="UP001150641">
    <property type="component" value="Unassembled WGS sequence"/>
</dbReference>
<keyword evidence="3" id="KW-1185">Reference proteome</keyword>
<keyword evidence="1" id="KW-0732">Signal</keyword>
<organism evidence="2 3">
    <name type="scientific">Dryocola boscaweniae</name>
    <dbReference type="NCBI Taxonomy" id="2925397"/>
    <lineage>
        <taxon>Bacteria</taxon>
        <taxon>Pseudomonadati</taxon>
        <taxon>Pseudomonadota</taxon>
        <taxon>Gammaproteobacteria</taxon>
        <taxon>Enterobacterales</taxon>
        <taxon>Enterobacteriaceae</taxon>
        <taxon>Dryocola</taxon>
    </lineage>
</organism>
<proteinExistence type="predicted"/>
<name>A0A9X2W8V4_9ENTR</name>
<dbReference type="EMBL" id="JALHAP010000079">
    <property type="protein sequence ID" value="MCT4702646.1"/>
    <property type="molecule type" value="Genomic_DNA"/>
</dbReference>
<gene>
    <name evidence="2" type="ORF">MUA00_12700</name>
</gene>
<dbReference type="RefSeq" id="WP_271123412.1">
    <property type="nucleotide sequence ID" value="NZ_JALHAN010000066.1"/>
</dbReference>
<feature type="signal peptide" evidence="1">
    <location>
        <begin position="1"/>
        <end position="21"/>
    </location>
</feature>
<evidence type="ECO:0000313" key="3">
    <source>
        <dbReference type="Proteomes" id="UP001150641"/>
    </source>
</evidence>
<evidence type="ECO:0000313" key="2">
    <source>
        <dbReference type="EMBL" id="MCT4702646.1"/>
    </source>
</evidence>
<comment type="caution">
    <text evidence="2">The sequence shown here is derived from an EMBL/GenBank/DDBJ whole genome shotgun (WGS) entry which is preliminary data.</text>
</comment>
<accession>A0A9X2W8V4</accession>
<sequence>MQKLAIITALGLLLVAGCAQQAPKKTVVREPVIAPQPAAPLAQIQPESNSRATRMQECRKELEAMQVYNKASYNKYMYDVQKLTSSINKYRQVEPSISTEINDIVLPQTEFQMRELCFRIKNHLMQLMVKSS</sequence>
<protein>
    <submittedName>
        <fullName evidence="2">Uncharacterized protein</fullName>
    </submittedName>
</protein>
<reference evidence="2" key="1">
    <citation type="submission" date="2022-03" db="EMBL/GenBank/DDBJ databases">
        <title>Proposal of a novel genus Dryocolo and two novel species.</title>
        <authorList>
            <person name="Maddock D.W."/>
            <person name="Brady C.L."/>
            <person name="Denman S."/>
            <person name="Arnold D."/>
        </authorList>
    </citation>
    <scope>NUCLEOTIDE SEQUENCE</scope>
    <source>
        <strain evidence="2">H6W4</strain>
    </source>
</reference>